<gene>
    <name evidence="1" type="ORF">H6A04_05560</name>
</gene>
<dbReference type="EMBL" id="JACJLT010000037">
    <property type="protein sequence ID" value="MBM6875120.1"/>
    <property type="molecule type" value="Genomic_DNA"/>
</dbReference>
<proteinExistence type="predicted"/>
<reference evidence="1 2" key="1">
    <citation type="journal article" date="2021" name="Sci. Rep.">
        <title>The distribution of antibiotic resistance genes in chicken gut microbiota commensals.</title>
        <authorList>
            <person name="Juricova H."/>
            <person name="Matiasovicova J."/>
            <person name="Kubasova T."/>
            <person name="Cejkova D."/>
            <person name="Rychlik I."/>
        </authorList>
    </citation>
    <scope>NUCLEOTIDE SEQUENCE [LARGE SCALE GENOMIC DNA]</scope>
    <source>
        <strain evidence="1 2">An425</strain>
    </source>
</reference>
<comment type="caution">
    <text evidence="1">The sequence shown here is derived from an EMBL/GenBank/DDBJ whole genome shotgun (WGS) entry which is preliminary data.</text>
</comment>
<protein>
    <submittedName>
        <fullName evidence="1">Uncharacterized protein</fullName>
    </submittedName>
</protein>
<organism evidence="1 2">
    <name type="scientific">Fusobacterium mortiferum</name>
    <dbReference type="NCBI Taxonomy" id="850"/>
    <lineage>
        <taxon>Bacteria</taxon>
        <taxon>Fusobacteriati</taxon>
        <taxon>Fusobacteriota</taxon>
        <taxon>Fusobacteriia</taxon>
        <taxon>Fusobacteriales</taxon>
        <taxon>Fusobacteriaceae</taxon>
        <taxon>Fusobacterium</taxon>
    </lineage>
</organism>
<evidence type="ECO:0000313" key="2">
    <source>
        <dbReference type="Proteomes" id="UP000728968"/>
    </source>
</evidence>
<dbReference type="Proteomes" id="UP000728968">
    <property type="component" value="Unassembled WGS sequence"/>
</dbReference>
<name>A0ABS2G1P6_FUSMR</name>
<keyword evidence="2" id="KW-1185">Reference proteome</keyword>
<dbReference type="RefSeq" id="WP_204716070.1">
    <property type="nucleotide sequence ID" value="NZ_JACJLT010000037.1"/>
</dbReference>
<sequence length="119" mass="14576">MNLKTRKKNRIRKINLKFRKGALRCSEEVYLYWNTDYDEAPRKQEETIIFINNRLVIIDKDSKIPMHFKRKGNFLEKQFIVINPGERIRTIKARKKIIYPIKARYKYRKNEEVENEKSK</sequence>
<evidence type="ECO:0000313" key="1">
    <source>
        <dbReference type="EMBL" id="MBM6875120.1"/>
    </source>
</evidence>
<accession>A0ABS2G1P6</accession>